<comment type="caution">
    <text evidence="1">The sequence shown here is derived from an EMBL/GenBank/DDBJ whole genome shotgun (WGS) entry which is preliminary data.</text>
</comment>
<evidence type="ECO:0008006" key="3">
    <source>
        <dbReference type="Google" id="ProtNLM"/>
    </source>
</evidence>
<dbReference type="AlphaFoldDB" id="A0A4D4J579"/>
<keyword evidence="2" id="KW-1185">Reference proteome</keyword>
<proteinExistence type="predicted"/>
<protein>
    <recommendedName>
        <fullName evidence="3">CRISPR-associated protein</fullName>
    </recommendedName>
</protein>
<name>A0A4D4J579_9PSEU</name>
<evidence type="ECO:0000313" key="2">
    <source>
        <dbReference type="Proteomes" id="UP000298860"/>
    </source>
</evidence>
<evidence type="ECO:0000313" key="1">
    <source>
        <dbReference type="EMBL" id="GDY31835.1"/>
    </source>
</evidence>
<dbReference type="InterPro" id="IPR023815">
    <property type="entry name" value="CRISPR-assoc_Csx19"/>
</dbReference>
<accession>A0A4D4J579</accession>
<dbReference type="Proteomes" id="UP000298860">
    <property type="component" value="Unassembled WGS sequence"/>
</dbReference>
<gene>
    <name evidence="1" type="ORF">GTS_34680</name>
</gene>
<sequence>MTAYWCIAPGPLTLADTLGAAGRPAGAIAFLSSATAHQVTRWDGKVLRTARGPCELTGVFSARLFDGETDLRWLHDGGGRGRAVAVTENPGAHSGWAAEEIPVTSTVDGEYALWGGRFEAIMPGWCRALEGRLNGVELPADPPETEAGQDFPSRYLCLRYREYLTIDEFGNTGVAEERLLGLAETTPTYGETR</sequence>
<dbReference type="RefSeq" id="WP_137814888.1">
    <property type="nucleotide sequence ID" value="NZ_BJFL01000018.1"/>
</dbReference>
<organism evidence="1 2">
    <name type="scientific">Gandjariella thermophila</name>
    <dbReference type="NCBI Taxonomy" id="1931992"/>
    <lineage>
        <taxon>Bacteria</taxon>
        <taxon>Bacillati</taxon>
        <taxon>Actinomycetota</taxon>
        <taxon>Actinomycetes</taxon>
        <taxon>Pseudonocardiales</taxon>
        <taxon>Pseudonocardiaceae</taxon>
        <taxon>Gandjariella</taxon>
    </lineage>
</organism>
<dbReference type="EMBL" id="BJFL01000018">
    <property type="protein sequence ID" value="GDY31835.1"/>
    <property type="molecule type" value="Genomic_DNA"/>
</dbReference>
<dbReference type="NCBIfam" id="TIGR03984">
    <property type="entry name" value="CRISPR-associated protein Csx19"/>
    <property type="match status" value="1"/>
</dbReference>
<reference evidence="2" key="1">
    <citation type="submission" date="2019-04" db="EMBL/GenBank/DDBJ databases">
        <title>Draft genome sequence of Pseudonocardiaceae bacterium SL3-2-4.</title>
        <authorList>
            <person name="Ningsih F."/>
            <person name="Yokota A."/>
            <person name="Sakai Y."/>
            <person name="Nanatani K."/>
            <person name="Yabe S."/>
            <person name="Oetari A."/>
            <person name="Sjamsuridzal W."/>
        </authorList>
    </citation>
    <scope>NUCLEOTIDE SEQUENCE [LARGE SCALE GENOMIC DNA]</scope>
    <source>
        <strain evidence="2">SL3-2-4</strain>
    </source>
</reference>
<dbReference type="OrthoDB" id="4332557at2"/>